<evidence type="ECO:0000256" key="1">
    <source>
        <dbReference type="ARBA" id="ARBA00004123"/>
    </source>
</evidence>
<dbReference type="InterPro" id="IPR000679">
    <property type="entry name" value="Znf_GATA"/>
</dbReference>
<dbReference type="SUPFAM" id="SSF57716">
    <property type="entry name" value="Glucocorticoid receptor-like (DNA-binding domain)"/>
    <property type="match status" value="2"/>
</dbReference>
<feature type="domain" description="GATA-type" evidence="13">
    <location>
        <begin position="228"/>
        <end position="282"/>
    </location>
</feature>
<evidence type="ECO:0000256" key="8">
    <source>
        <dbReference type="ARBA" id="ARBA00023159"/>
    </source>
</evidence>
<comment type="subcellular location">
    <subcellularLocation>
        <location evidence="1">Nucleus</location>
    </subcellularLocation>
</comment>
<dbReference type="EMBL" id="VBQZ03000024">
    <property type="protein sequence ID" value="MXQ85105.1"/>
    <property type="molecule type" value="Genomic_DNA"/>
</dbReference>
<dbReference type="GO" id="GO:0000978">
    <property type="term" value="F:RNA polymerase II cis-regulatory region sequence-specific DNA binding"/>
    <property type="evidence" value="ECO:0007669"/>
    <property type="project" value="TreeGrafter"/>
</dbReference>
<dbReference type="PRINTS" id="PR00619">
    <property type="entry name" value="GATAZNFINGER"/>
</dbReference>
<keyword evidence="3" id="KW-0677">Repeat</keyword>
<dbReference type="GO" id="GO:0005634">
    <property type="term" value="C:nucleus"/>
    <property type="evidence" value="ECO:0007669"/>
    <property type="project" value="UniProtKB-SubCell"/>
</dbReference>
<dbReference type="PANTHER" id="PTHR10071">
    <property type="entry name" value="TRANSCRIPTION FACTOR GATA FAMILY MEMBER"/>
    <property type="match status" value="1"/>
</dbReference>
<dbReference type="GO" id="GO:0008270">
    <property type="term" value="F:zinc ion binding"/>
    <property type="evidence" value="ECO:0007669"/>
    <property type="project" value="UniProtKB-KW"/>
</dbReference>
<feature type="domain" description="GATA-type" evidence="13">
    <location>
        <begin position="282"/>
        <end position="335"/>
    </location>
</feature>
<proteinExistence type="predicted"/>
<dbReference type="CDD" id="cd00202">
    <property type="entry name" value="ZnF_GATA"/>
    <property type="match status" value="2"/>
</dbReference>
<dbReference type="FunFam" id="3.30.50.10:FF:000032">
    <property type="entry name" value="Transcription factor GATA-3"/>
    <property type="match status" value="1"/>
</dbReference>
<evidence type="ECO:0000256" key="7">
    <source>
        <dbReference type="ARBA" id="ARBA00023125"/>
    </source>
</evidence>
<evidence type="ECO:0000256" key="12">
    <source>
        <dbReference type="SAM" id="MobiDB-lite"/>
    </source>
</evidence>
<keyword evidence="5" id="KW-0862">Zinc</keyword>
<evidence type="ECO:0000259" key="13">
    <source>
        <dbReference type="PROSITE" id="PS50114"/>
    </source>
</evidence>
<feature type="region of interest" description="Disordered" evidence="12">
    <location>
        <begin position="331"/>
        <end position="438"/>
    </location>
</feature>
<reference evidence="14" key="1">
    <citation type="submission" date="2019-10" db="EMBL/GenBank/DDBJ databases">
        <title>The sequence and de novo assembly of the wild yak genome.</title>
        <authorList>
            <person name="Liu Y."/>
        </authorList>
    </citation>
    <scope>NUCLEOTIDE SEQUENCE [LARGE SCALE GENOMIC DNA]</scope>
    <source>
        <strain evidence="14">WY2019</strain>
    </source>
</reference>
<dbReference type="PANTHER" id="PTHR10071:SF289">
    <property type="entry name" value="TRANSCRIPTION FACTOR GATA-5"/>
    <property type="match status" value="1"/>
</dbReference>
<feature type="compositionally biased region" description="Low complexity" evidence="12">
    <location>
        <begin position="130"/>
        <end position="140"/>
    </location>
</feature>
<dbReference type="PROSITE" id="PS00344">
    <property type="entry name" value="GATA_ZN_FINGER_1"/>
    <property type="match status" value="2"/>
</dbReference>
<keyword evidence="4 11" id="KW-0863">Zinc-finger</keyword>
<organism evidence="14 15">
    <name type="scientific">Bos mutus</name>
    <name type="common">wild yak</name>
    <dbReference type="NCBI Taxonomy" id="72004"/>
    <lineage>
        <taxon>Eukaryota</taxon>
        <taxon>Metazoa</taxon>
        <taxon>Chordata</taxon>
        <taxon>Craniata</taxon>
        <taxon>Vertebrata</taxon>
        <taxon>Euteleostomi</taxon>
        <taxon>Mammalia</taxon>
        <taxon>Eutheria</taxon>
        <taxon>Laurasiatheria</taxon>
        <taxon>Artiodactyla</taxon>
        <taxon>Ruminantia</taxon>
        <taxon>Pecora</taxon>
        <taxon>Bovidae</taxon>
        <taxon>Bovinae</taxon>
        <taxon>Bos</taxon>
    </lineage>
</organism>
<gene>
    <name evidence="14" type="ORF">E5288_WYG004090</name>
</gene>
<feature type="region of interest" description="Disordered" evidence="12">
    <location>
        <begin position="112"/>
        <end position="151"/>
    </location>
</feature>
<dbReference type="Gene3D" id="3.30.50.10">
    <property type="entry name" value="Erythroid Transcription Factor GATA-1, subunit A"/>
    <property type="match status" value="2"/>
</dbReference>
<feature type="compositionally biased region" description="Polar residues" evidence="12">
    <location>
        <begin position="388"/>
        <end position="398"/>
    </location>
</feature>
<protein>
    <recommendedName>
        <fullName evidence="13">GATA-type domain-containing protein</fullName>
    </recommendedName>
</protein>
<evidence type="ECO:0000256" key="9">
    <source>
        <dbReference type="ARBA" id="ARBA00023163"/>
    </source>
</evidence>
<keyword evidence="9" id="KW-0804">Transcription</keyword>
<dbReference type="SMART" id="SM00401">
    <property type="entry name" value="ZnF_GATA"/>
    <property type="match status" value="2"/>
</dbReference>
<dbReference type="Proteomes" id="UP000322234">
    <property type="component" value="Unassembled WGS sequence"/>
</dbReference>
<evidence type="ECO:0000313" key="14">
    <source>
        <dbReference type="EMBL" id="MXQ85105.1"/>
    </source>
</evidence>
<evidence type="ECO:0000256" key="11">
    <source>
        <dbReference type="PROSITE-ProRule" id="PRU00094"/>
    </source>
</evidence>
<evidence type="ECO:0000256" key="6">
    <source>
        <dbReference type="ARBA" id="ARBA00023015"/>
    </source>
</evidence>
<evidence type="ECO:0000256" key="2">
    <source>
        <dbReference type="ARBA" id="ARBA00022723"/>
    </source>
</evidence>
<dbReference type="InterPro" id="IPR013088">
    <property type="entry name" value="Znf_NHR/GATA"/>
</dbReference>
<keyword evidence="8" id="KW-0010">Activator</keyword>
<dbReference type="AlphaFoldDB" id="A0A6B0R5L9"/>
<dbReference type="GO" id="GO:0045944">
    <property type="term" value="P:positive regulation of transcription by RNA polymerase II"/>
    <property type="evidence" value="ECO:0007669"/>
    <property type="project" value="TreeGrafter"/>
</dbReference>
<evidence type="ECO:0000256" key="5">
    <source>
        <dbReference type="ARBA" id="ARBA00022833"/>
    </source>
</evidence>
<keyword evidence="15" id="KW-1185">Reference proteome</keyword>
<comment type="caution">
    <text evidence="14">The sequence shown here is derived from an EMBL/GenBank/DDBJ whole genome shotgun (WGS) entry which is preliminary data.</text>
</comment>
<evidence type="ECO:0000256" key="3">
    <source>
        <dbReference type="ARBA" id="ARBA00022737"/>
    </source>
</evidence>
<evidence type="ECO:0000313" key="15">
    <source>
        <dbReference type="Proteomes" id="UP000322234"/>
    </source>
</evidence>
<dbReference type="GO" id="GO:0000122">
    <property type="term" value="P:negative regulation of transcription by RNA polymerase II"/>
    <property type="evidence" value="ECO:0007669"/>
    <property type="project" value="TreeGrafter"/>
</dbReference>
<dbReference type="Pfam" id="PF00320">
    <property type="entry name" value="GATA"/>
    <property type="match status" value="2"/>
</dbReference>
<dbReference type="InterPro" id="IPR008013">
    <property type="entry name" value="GATA_N"/>
</dbReference>
<dbReference type="GO" id="GO:0048738">
    <property type="term" value="P:cardiac muscle tissue development"/>
    <property type="evidence" value="ECO:0007669"/>
    <property type="project" value="TreeGrafter"/>
</dbReference>
<dbReference type="GO" id="GO:0000981">
    <property type="term" value="F:DNA-binding transcription factor activity, RNA polymerase II-specific"/>
    <property type="evidence" value="ECO:0007669"/>
    <property type="project" value="TreeGrafter"/>
</dbReference>
<keyword evidence="6" id="KW-0805">Transcription regulation</keyword>
<evidence type="ECO:0000256" key="10">
    <source>
        <dbReference type="ARBA" id="ARBA00023242"/>
    </source>
</evidence>
<accession>A0A6B0R5L9</accession>
<dbReference type="PROSITE" id="PS50114">
    <property type="entry name" value="GATA_ZN_FINGER_2"/>
    <property type="match status" value="2"/>
</dbReference>
<dbReference type="GO" id="GO:0045165">
    <property type="term" value="P:cell fate commitment"/>
    <property type="evidence" value="ECO:0007669"/>
    <property type="project" value="TreeGrafter"/>
</dbReference>
<name>A0A6B0R5L9_9CETA</name>
<sequence length="460" mass="47983">MSASGDRHTDFPRDVQLQKCPSCRCGCTGNSLHVKAAPGKMYQSLALAPSPGQTAYADSGAFLHTPGAGSPVFVPPARVPSMLPYLPACEPGPQAPAITAHPGWAQAAAADSSAFGSGSPHAPAAPPPGTTAFPFAHSSPGPGGGTGTRDNGAFQGAMLAREQYPAALGRPVSSSYPTAYPAYMSAEVAPSWTSGPLDGSVLHSLQGLPAGLPGRRAPFAAELLEEFPGEGRECVNCGALSTPLWRRDGTGHYLCNACGLYHKMNGVNRPLVRPQKRLSSSRRAGLCCTNCHTTTTTLWRRNVDGEPVCNACGLYMKLHGVPRPLAMKKESIQTRKRKPKNIAKTKGSSGSSGHTTASPQASVPDPEVSAATLKPEPSLASPSCPGPSVTSQAQTAAVSPNEHLEARNPRGLPGGKGPRSRDCPDPSSLRRPRLRKDQDGLLCVLFSSEEEVVPPAFDLP</sequence>
<evidence type="ECO:0000256" key="4">
    <source>
        <dbReference type="ARBA" id="ARBA00022771"/>
    </source>
</evidence>
<keyword evidence="7" id="KW-0238">DNA-binding</keyword>
<feature type="compositionally biased region" description="Low complexity" evidence="12">
    <location>
        <begin position="112"/>
        <end position="122"/>
    </location>
</feature>
<keyword evidence="10" id="KW-0539">Nucleus</keyword>
<dbReference type="InterPro" id="IPR039355">
    <property type="entry name" value="Transcription_factor_GATA"/>
</dbReference>
<dbReference type="Pfam" id="PF05349">
    <property type="entry name" value="GATA-N"/>
    <property type="match status" value="1"/>
</dbReference>
<dbReference type="FunFam" id="3.30.50.10:FF:000001">
    <property type="entry name" value="GATA transcription factor (GATAd)"/>
    <property type="match status" value="1"/>
</dbReference>
<keyword evidence="2" id="KW-0479">Metal-binding</keyword>
<feature type="compositionally biased region" description="Basic residues" evidence="12">
    <location>
        <begin position="334"/>
        <end position="343"/>
    </location>
</feature>